<evidence type="ECO:0000256" key="1">
    <source>
        <dbReference type="ARBA" id="ARBA00005271"/>
    </source>
</evidence>
<organism evidence="3 4">
    <name type="scientific">Ignelater luminosus</name>
    <name type="common">Cucubano</name>
    <name type="synonym">Pyrophorus luminosus</name>
    <dbReference type="NCBI Taxonomy" id="2038154"/>
    <lineage>
        <taxon>Eukaryota</taxon>
        <taxon>Metazoa</taxon>
        <taxon>Ecdysozoa</taxon>
        <taxon>Arthropoda</taxon>
        <taxon>Hexapoda</taxon>
        <taxon>Insecta</taxon>
        <taxon>Pterygota</taxon>
        <taxon>Neoptera</taxon>
        <taxon>Endopterygota</taxon>
        <taxon>Coleoptera</taxon>
        <taxon>Polyphaga</taxon>
        <taxon>Elateriformia</taxon>
        <taxon>Elateroidea</taxon>
        <taxon>Elateridae</taxon>
        <taxon>Agrypninae</taxon>
        <taxon>Pyrophorini</taxon>
        <taxon>Ignelater</taxon>
    </lineage>
</organism>
<comment type="similarity">
    <text evidence="1">Belongs to the formin homology family. Cappuccino subfamily.</text>
</comment>
<name>A0A8K0G7D2_IGNLU</name>
<keyword evidence="4" id="KW-1185">Reference proteome</keyword>
<dbReference type="AlphaFoldDB" id="A0A8K0G7D2"/>
<dbReference type="InterPro" id="IPR015425">
    <property type="entry name" value="FH2_Formin"/>
</dbReference>
<dbReference type="PROSITE" id="PS51444">
    <property type="entry name" value="FH2"/>
    <property type="match status" value="1"/>
</dbReference>
<dbReference type="Gene3D" id="1.20.58.2220">
    <property type="entry name" value="Formin, FH2 domain"/>
    <property type="match status" value="2"/>
</dbReference>
<protein>
    <recommendedName>
        <fullName evidence="2">FH2 domain-containing protein</fullName>
    </recommendedName>
</protein>
<dbReference type="GO" id="GO:0005737">
    <property type="term" value="C:cytoplasm"/>
    <property type="evidence" value="ECO:0007669"/>
    <property type="project" value="TreeGrafter"/>
</dbReference>
<evidence type="ECO:0000259" key="2">
    <source>
        <dbReference type="PROSITE" id="PS51444"/>
    </source>
</evidence>
<reference evidence="3" key="1">
    <citation type="submission" date="2019-08" db="EMBL/GenBank/DDBJ databases">
        <title>The genome of the North American firefly Photinus pyralis.</title>
        <authorList>
            <consortium name="Photinus pyralis genome working group"/>
            <person name="Fallon T.R."/>
            <person name="Sander Lower S.E."/>
            <person name="Weng J.-K."/>
        </authorList>
    </citation>
    <scope>NUCLEOTIDE SEQUENCE</scope>
    <source>
        <strain evidence="3">TRF0915ILg1</strain>
        <tissue evidence="3">Whole body</tissue>
    </source>
</reference>
<sequence>MKLASADELEQIRAHMAAKPEISLDKPEQFLYDLSKILTFAERISCFMFQIEFDDSITGIGNILKDVKSKDSQITLLHFNIVRTYMKKLDSLLLVTLSVPELENIKRASGVNFDEVTVDLQKLQKNLDACENCIQKALEDSALENLQSFKI</sequence>
<dbReference type="Proteomes" id="UP000801492">
    <property type="component" value="Unassembled WGS sequence"/>
</dbReference>
<accession>A0A8K0G7D2</accession>
<dbReference type="SUPFAM" id="SSF101447">
    <property type="entry name" value="Formin homology 2 domain (FH2 domain)"/>
    <property type="match status" value="1"/>
</dbReference>
<dbReference type="GO" id="GO:0005856">
    <property type="term" value="C:cytoskeleton"/>
    <property type="evidence" value="ECO:0007669"/>
    <property type="project" value="TreeGrafter"/>
</dbReference>
<feature type="domain" description="FH2" evidence="2">
    <location>
        <begin position="1"/>
        <end position="151"/>
    </location>
</feature>
<dbReference type="GO" id="GO:0051015">
    <property type="term" value="F:actin filament binding"/>
    <property type="evidence" value="ECO:0007669"/>
    <property type="project" value="TreeGrafter"/>
</dbReference>
<dbReference type="PANTHER" id="PTHR45920:SF7">
    <property type="entry name" value="FORMIN-G"/>
    <property type="match status" value="1"/>
</dbReference>
<evidence type="ECO:0000313" key="4">
    <source>
        <dbReference type="Proteomes" id="UP000801492"/>
    </source>
</evidence>
<dbReference type="InterPro" id="IPR042201">
    <property type="entry name" value="FH2_Formin_sf"/>
</dbReference>
<comment type="caution">
    <text evidence="3">The sequence shown here is derived from an EMBL/GenBank/DDBJ whole genome shotgun (WGS) entry which is preliminary data.</text>
</comment>
<evidence type="ECO:0000313" key="3">
    <source>
        <dbReference type="EMBL" id="KAF2894360.1"/>
    </source>
</evidence>
<dbReference type="PANTHER" id="PTHR45920">
    <property type="entry name" value="FORMIN HOMOLOGY 2 DOMAIN CONTAINING, ISOFORM I"/>
    <property type="match status" value="1"/>
</dbReference>
<dbReference type="GO" id="GO:0030866">
    <property type="term" value="P:cortical actin cytoskeleton organization"/>
    <property type="evidence" value="ECO:0007669"/>
    <property type="project" value="TreeGrafter"/>
</dbReference>
<gene>
    <name evidence="3" type="ORF">ILUMI_11812</name>
</gene>
<dbReference type="EMBL" id="VTPC01007085">
    <property type="protein sequence ID" value="KAF2894360.1"/>
    <property type="molecule type" value="Genomic_DNA"/>
</dbReference>
<dbReference type="OrthoDB" id="427644at2759"/>
<proteinExistence type="inferred from homology"/>
<dbReference type="Pfam" id="PF02181">
    <property type="entry name" value="FH2"/>
    <property type="match status" value="1"/>
</dbReference>